<accession>A0A6C8GHW6</accession>
<dbReference type="AlphaFoldDB" id="A0A6C8GHW6"/>
<protein>
    <submittedName>
        <fullName evidence="1">Bacteriophage integrase</fullName>
    </submittedName>
</protein>
<evidence type="ECO:0000313" key="1">
    <source>
        <dbReference type="EMBL" id="EHC32479.1"/>
    </source>
</evidence>
<name>A0A6C8GHW6_SALET</name>
<comment type="caution">
    <text evidence="1">The sequence shown here is derived from an EMBL/GenBank/DDBJ whole genome shotgun (WGS) entry which is preliminary data.</text>
</comment>
<proteinExistence type="predicted"/>
<evidence type="ECO:0000313" key="2">
    <source>
        <dbReference type="Proteomes" id="UP000004906"/>
    </source>
</evidence>
<sequence>MEARMEMMQWWSDYLDVSREWGRCALYLCPAT</sequence>
<dbReference type="Proteomes" id="UP000004906">
    <property type="component" value="Unassembled WGS sequence"/>
</dbReference>
<gene>
    <name evidence="1" type="ORF">LTSEADE_4347</name>
</gene>
<dbReference type="EMBL" id="AFCI01001455">
    <property type="protein sequence ID" value="EHC32479.1"/>
    <property type="molecule type" value="Genomic_DNA"/>
</dbReference>
<reference evidence="1 2" key="1">
    <citation type="journal article" date="2011" name="BMC Genomics">
        <title>Genome sequencing reveals diversification of virulence factor content and possible host adaptation in distinct subpopulations of Salmonella enterica.</title>
        <authorList>
            <person name="den Bakker H.C."/>
            <person name="Moreno Switt A.I."/>
            <person name="Govoni G."/>
            <person name="Cummings C.A."/>
            <person name="Ranieri M.L."/>
            <person name="Degoricija L."/>
            <person name="Hoelzer K."/>
            <person name="Rodriguez-Rivera L.D."/>
            <person name="Brown S."/>
            <person name="Bolchacova E."/>
            <person name="Furtado M.R."/>
            <person name="Wiedmann M."/>
        </authorList>
    </citation>
    <scope>NUCLEOTIDE SEQUENCE [LARGE SCALE GENOMIC DNA]</scope>
    <source>
        <strain evidence="1 2">A4-669</strain>
    </source>
</reference>
<organism evidence="1 2">
    <name type="scientific">Salmonella enterica subsp. enterica serovar Adelaide str. A4-669</name>
    <dbReference type="NCBI Taxonomy" id="913063"/>
    <lineage>
        <taxon>Bacteria</taxon>
        <taxon>Pseudomonadati</taxon>
        <taxon>Pseudomonadota</taxon>
        <taxon>Gammaproteobacteria</taxon>
        <taxon>Enterobacterales</taxon>
        <taxon>Enterobacteriaceae</taxon>
        <taxon>Salmonella</taxon>
    </lineage>
</organism>